<dbReference type="OrthoDB" id="3010971at2759"/>
<evidence type="ECO:0000313" key="3">
    <source>
        <dbReference type="Proteomes" id="UP000217790"/>
    </source>
</evidence>
<organism evidence="2 3">
    <name type="scientific">Armillaria gallica</name>
    <name type="common">Bulbous honey fungus</name>
    <name type="synonym">Armillaria bulbosa</name>
    <dbReference type="NCBI Taxonomy" id="47427"/>
    <lineage>
        <taxon>Eukaryota</taxon>
        <taxon>Fungi</taxon>
        <taxon>Dikarya</taxon>
        <taxon>Basidiomycota</taxon>
        <taxon>Agaricomycotina</taxon>
        <taxon>Agaricomycetes</taxon>
        <taxon>Agaricomycetidae</taxon>
        <taxon>Agaricales</taxon>
        <taxon>Marasmiineae</taxon>
        <taxon>Physalacriaceae</taxon>
        <taxon>Armillaria</taxon>
    </lineage>
</organism>
<reference evidence="3" key="1">
    <citation type="journal article" date="2017" name="Nat. Ecol. Evol.">
        <title>Genome expansion and lineage-specific genetic innovations in the forest pathogenic fungi Armillaria.</title>
        <authorList>
            <person name="Sipos G."/>
            <person name="Prasanna A.N."/>
            <person name="Walter M.C."/>
            <person name="O'Connor E."/>
            <person name="Balint B."/>
            <person name="Krizsan K."/>
            <person name="Kiss B."/>
            <person name="Hess J."/>
            <person name="Varga T."/>
            <person name="Slot J."/>
            <person name="Riley R."/>
            <person name="Boka B."/>
            <person name="Rigling D."/>
            <person name="Barry K."/>
            <person name="Lee J."/>
            <person name="Mihaltcheva S."/>
            <person name="LaButti K."/>
            <person name="Lipzen A."/>
            <person name="Waldron R."/>
            <person name="Moloney N.M."/>
            <person name="Sperisen C."/>
            <person name="Kredics L."/>
            <person name="Vagvoelgyi C."/>
            <person name="Patrignani A."/>
            <person name="Fitzpatrick D."/>
            <person name="Nagy I."/>
            <person name="Doyle S."/>
            <person name="Anderson J.B."/>
            <person name="Grigoriev I.V."/>
            <person name="Gueldener U."/>
            <person name="Muensterkoetter M."/>
            <person name="Nagy L.G."/>
        </authorList>
    </citation>
    <scope>NUCLEOTIDE SEQUENCE [LARGE SCALE GENOMIC DNA]</scope>
    <source>
        <strain evidence="3">Ar21-2</strain>
    </source>
</reference>
<feature type="compositionally biased region" description="Low complexity" evidence="1">
    <location>
        <begin position="151"/>
        <end position="168"/>
    </location>
</feature>
<keyword evidence="3" id="KW-1185">Reference proteome</keyword>
<proteinExistence type="predicted"/>
<feature type="region of interest" description="Disordered" evidence="1">
    <location>
        <begin position="115"/>
        <end position="174"/>
    </location>
</feature>
<dbReference type="EMBL" id="KZ293745">
    <property type="protein sequence ID" value="PBK80410.1"/>
    <property type="molecule type" value="Genomic_DNA"/>
</dbReference>
<protein>
    <submittedName>
        <fullName evidence="2">Uncharacterized protein</fullName>
    </submittedName>
</protein>
<name>A0A2H3CEY4_ARMGA</name>
<evidence type="ECO:0000313" key="2">
    <source>
        <dbReference type="EMBL" id="PBK80410.1"/>
    </source>
</evidence>
<evidence type="ECO:0000256" key="1">
    <source>
        <dbReference type="SAM" id="MobiDB-lite"/>
    </source>
</evidence>
<feature type="compositionally biased region" description="Polar residues" evidence="1">
    <location>
        <begin position="115"/>
        <end position="150"/>
    </location>
</feature>
<dbReference type="InParanoid" id="A0A2H3CEY4"/>
<gene>
    <name evidence="2" type="ORF">ARMGADRAFT_77409</name>
</gene>
<dbReference type="Proteomes" id="UP000217790">
    <property type="component" value="Unassembled WGS sequence"/>
</dbReference>
<sequence>MSSVVLPSRGQCIHITDDSQHCQCLWFFPPVSPLLDQNICGHCGHGVHAHADYVSTVVNHYPVNQCVAYAQKTHLTQRCTCDAQFCKHIGAYNSYRIQEPWSVLRYFYPDTNGPSPSVATSDDAGNSFSPNTTPTSNYNSPMFSDDATNMSLTLAPNPSPSSSSTSPAIQPDTSQTLGYSPDSYYFAQYPNYFVNSPHAGPPEGGATDESFEYQGYGNVMYAEPSEDWSGSYGA</sequence>
<dbReference type="AlphaFoldDB" id="A0A2H3CEY4"/>
<accession>A0A2H3CEY4</accession>